<feature type="transmembrane region" description="Helical" evidence="2">
    <location>
        <begin position="78"/>
        <end position="96"/>
    </location>
</feature>
<dbReference type="OrthoDB" id="9801557at2"/>
<feature type="transmembrane region" description="Helical" evidence="2">
    <location>
        <begin position="419"/>
        <end position="438"/>
    </location>
</feature>
<dbReference type="PANTHER" id="PTHR36178:SF1">
    <property type="entry name" value="SODIUM_GLUTAMATE SYMPORTER"/>
    <property type="match status" value="1"/>
</dbReference>
<dbReference type="GO" id="GO:0016020">
    <property type="term" value="C:membrane"/>
    <property type="evidence" value="ECO:0007669"/>
    <property type="project" value="InterPro"/>
</dbReference>
<comment type="caution">
    <text evidence="3">The sequence shown here is derived from an EMBL/GenBank/DDBJ whole genome shotgun (WGS) entry which is preliminary data.</text>
</comment>
<dbReference type="STRING" id="1321606.SAMD00020551_3656"/>
<dbReference type="EMBL" id="BASE01000084">
    <property type="protein sequence ID" value="GAM15499.1"/>
    <property type="molecule type" value="Genomic_DNA"/>
</dbReference>
<feature type="transmembrane region" description="Helical" evidence="2">
    <location>
        <begin position="116"/>
        <end position="136"/>
    </location>
</feature>
<keyword evidence="2" id="KW-0472">Membrane</keyword>
<gene>
    <name evidence="3" type="ORF">SAMD00020551_3656</name>
</gene>
<feature type="region of interest" description="Disordered" evidence="1">
    <location>
        <begin position="214"/>
        <end position="237"/>
    </location>
</feature>
<name>A0A0A8X8A9_MESS1</name>
<feature type="transmembrane region" description="Helical" evidence="2">
    <location>
        <begin position="6"/>
        <end position="23"/>
    </location>
</feature>
<dbReference type="Proteomes" id="UP000031014">
    <property type="component" value="Unassembled WGS sequence"/>
</dbReference>
<accession>A0A0A8X8A9</accession>
<evidence type="ECO:0000256" key="1">
    <source>
        <dbReference type="SAM" id="MobiDB-lite"/>
    </source>
</evidence>
<keyword evidence="2" id="KW-0812">Transmembrane</keyword>
<protein>
    <submittedName>
        <fullName evidence="3">Sodium/glutamate symporter</fullName>
    </submittedName>
</protein>
<dbReference type="GO" id="GO:0015501">
    <property type="term" value="F:glutamate:sodium symporter activity"/>
    <property type="evidence" value="ECO:0007669"/>
    <property type="project" value="InterPro"/>
</dbReference>
<reference evidence="3 4" key="1">
    <citation type="submission" date="2013-06" db="EMBL/GenBank/DDBJ databases">
        <title>Whole genome shotgun sequence of Bacillus selenatarsenatis SF-1.</title>
        <authorList>
            <person name="Kuroda M."/>
            <person name="Sei K."/>
            <person name="Yamashita M."/>
            <person name="Ike M."/>
        </authorList>
    </citation>
    <scope>NUCLEOTIDE SEQUENCE [LARGE SCALE GENOMIC DNA]</scope>
    <source>
        <strain evidence="3 4">SF-1</strain>
    </source>
</reference>
<feature type="transmembrane region" description="Helical" evidence="2">
    <location>
        <begin position="288"/>
        <end position="305"/>
    </location>
</feature>
<dbReference type="PANTHER" id="PTHR36178">
    <property type="entry name" value="SLR0625 PROTEIN"/>
    <property type="match status" value="1"/>
</dbReference>
<proteinExistence type="predicted"/>
<feature type="transmembrane region" description="Helical" evidence="2">
    <location>
        <begin position="350"/>
        <end position="369"/>
    </location>
</feature>
<feature type="transmembrane region" description="Helical" evidence="2">
    <location>
        <begin position="325"/>
        <end position="344"/>
    </location>
</feature>
<evidence type="ECO:0000313" key="3">
    <source>
        <dbReference type="EMBL" id="GAM15499.1"/>
    </source>
</evidence>
<dbReference type="RefSeq" id="WP_041967152.1">
    <property type="nucleotide sequence ID" value="NZ_BASE01000084.1"/>
</dbReference>
<feature type="transmembrane region" description="Helical" evidence="2">
    <location>
        <begin position="179"/>
        <end position="203"/>
    </location>
</feature>
<dbReference type="GO" id="GO:0015813">
    <property type="term" value="P:L-glutamate transmembrane transport"/>
    <property type="evidence" value="ECO:0007669"/>
    <property type="project" value="InterPro"/>
</dbReference>
<sequence length="475" mass="51160">MEFNSVLLAFVFIAVLLAAGMLLRMTIPFFQKYFIPTSLIAGLIGMLMSKEALGKLGSIIPGADFLENGVYPEKVYDVMLSIPEVAITIIFASLFLGKKIPGIKKIWKIAGPQVAYGQTVSWGQYVVGILLAIFILNPVFGLPPMAGALIEIGFEGGPGTAAGMRGTFDALDFSEGASIALGLATVGILTGVITGIIIVNWGIRKGMTKEAKKASELSHREQKGLYPKDEEKSAGELSTRSESIESLTVNFLFIFVAVGAGMVLLKGLLFLENTTWGPAYDIEIIKHVPLFPMALLGGVATQLLYDRFIPFKLIDKKMLGRIEGFALDVLIVASITTLSISAISEHILPFLILAGAGIALNLAAFFFLAKRVMPEYWLERGILQYGQSMGMTTTGLLLLQIVDPEKETPALEGFGYKQILFEPIVGGGLFTAASMPLIAQFGPIPVLIGTGTLFVVWLSIGLFYFGKKNKEGAQS</sequence>
<dbReference type="Pfam" id="PF03616">
    <property type="entry name" value="Glt_symporter"/>
    <property type="match status" value="1"/>
</dbReference>
<feature type="transmembrane region" description="Helical" evidence="2">
    <location>
        <begin position="247"/>
        <end position="268"/>
    </location>
</feature>
<feature type="compositionally biased region" description="Basic and acidic residues" evidence="1">
    <location>
        <begin position="214"/>
        <end position="234"/>
    </location>
</feature>
<keyword evidence="2" id="KW-1133">Transmembrane helix</keyword>
<feature type="transmembrane region" description="Helical" evidence="2">
    <location>
        <begin position="444"/>
        <end position="465"/>
    </location>
</feature>
<dbReference type="InterPro" id="IPR004445">
    <property type="entry name" value="GltS"/>
</dbReference>
<keyword evidence="4" id="KW-1185">Reference proteome</keyword>
<organism evidence="3 4">
    <name type="scientific">Mesobacillus selenatarsenatis (strain DSM 18680 / JCM 14380 / FERM P-15431 / SF-1)</name>
    <dbReference type="NCBI Taxonomy" id="1321606"/>
    <lineage>
        <taxon>Bacteria</taxon>
        <taxon>Bacillati</taxon>
        <taxon>Bacillota</taxon>
        <taxon>Bacilli</taxon>
        <taxon>Bacillales</taxon>
        <taxon>Bacillaceae</taxon>
        <taxon>Mesobacillus</taxon>
    </lineage>
</organism>
<evidence type="ECO:0000313" key="4">
    <source>
        <dbReference type="Proteomes" id="UP000031014"/>
    </source>
</evidence>
<evidence type="ECO:0000256" key="2">
    <source>
        <dbReference type="SAM" id="Phobius"/>
    </source>
</evidence>
<dbReference type="AlphaFoldDB" id="A0A0A8X8A9"/>